<dbReference type="HAMAP" id="MF_01077">
    <property type="entry name" value="RimP"/>
    <property type="match status" value="1"/>
</dbReference>
<dbReference type="Gene3D" id="3.30.300.70">
    <property type="entry name" value="RimP-like superfamily, N-terminal"/>
    <property type="match status" value="1"/>
</dbReference>
<organism evidence="5 6">
    <name type="scientific">Candidatus Mcinerneyibacterium aminivorans</name>
    <dbReference type="NCBI Taxonomy" id="2703815"/>
    <lineage>
        <taxon>Bacteria</taxon>
        <taxon>Candidatus Macinerneyibacteriota</taxon>
        <taxon>Candidatus Mcinerneyibacteria</taxon>
        <taxon>Candidatus Mcinerneyibacteriales</taxon>
        <taxon>Candidatus Mcinerneyibacteriaceae</taxon>
        <taxon>Candidatus Mcinerneyibacterium</taxon>
    </lineage>
</organism>
<comment type="subcellular location">
    <subcellularLocation>
        <location evidence="3">Cytoplasm</location>
    </subcellularLocation>
</comment>
<accession>A0A5D0ML63</accession>
<dbReference type="InterPro" id="IPR003728">
    <property type="entry name" value="Ribosome_maturation_RimP"/>
</dbReference>
<sequence>MKIDKQIVDLIKPYLDKKGYRLYKIEVNDRRKNGNVKLYIDSKEGSINVDELQEVNRYLGDILDAEDLIKNSYVLEVSSPGLVSLKTDWDFDFFEGRYCRVIHKNGEDKGYIKGHSDKLLILENDCQEKIEIKREHIRKAILTLKE</sequence>
<evidence type="ECO:0000256" key="3">
    <source>
        <dbReference type="HAMAP-Rule" id="MF_01077"/>
    </source>
</evidence>
<dbReference type="AlphaFoldDB" id="A0A5D0ML63"/>
<comment type="similarity">
    <text evidence="3">Belongs to the RimP family.</text>
</comment>
<dbReference type="InterPro" id="IPR035956">
    <property type="entry name" value="RimP_N_sf"/>
</dbReference>
<dbReference type="SUPFAM" id="SSF75420">
    <property type="entry name" value="YhbC-like, N-terminal domain"/>
    <property type="match status" value="1"/>
</dbReference>
<dbReference type="GO" id="GO:0005829">
    <property type="term" value="C:cytosol"/>
    <property type="evidence" value="ECO:0007669"/>
    <property type="project" value="TreeGrafter"/>
</dbReference>
<keyword evidence="2 3" id="KW-0690">Ribosome biogenesis</keyword>
<feature type="domain" description="Ribosome maturation factor RimP N-terminal" evidence="4">
    <location>
        <begin position="10"/>
        <end position="82"/>
    </location>
</feature>
<proteinExistence type="inferred from homology"/>
<keyword evidence="6" id="KW-1185">Reference proteome</keyword>
<keyword evidence="1 3" id="KW-0963">Cytoplasm</keyword>
<evidence type="ECO:0000256" key="1">
    <source>
        <dbReference type="ARBA" id="ARBA00022490"/>
    </source>
</evidence>
<evidence type="ECO:0000313" key="5">
    <source>
        <dbReference type="EMBL" id="TYB31978.1"/>
    </source>
</evidence>
<dbReference type="PANTHER" id="PTHR33867:SF1">
    <property type="entry name" value="RIBOSOME MATURATION FACTOR RIMP"/>
    <property type="match status" value="1"/>
</dbReference>
<dbReference type="InterPro" id="IPR028989">
    <property type="entry name" value="RimP_N"/>
</dbReference>
<comment type="caution">
    <text evidence="5">The sequence shown here is derived from an EMBL/GenBank/DDBJ whole genome shotgun (WGS) entry which is preliminary data.</text>
</comment>
<dbReference type="EMBL" id="VSIX01000012">
    <property type="protein sequence ID" value="TYB31978.1"/>
    <property type="molecule type" value="Genomic_DNA"/>
</dbReference>
<dbReference type="Pfam" id="PF02576">
    <property type="entry name" value="RimP_N"/>
    <property type="match status" value="1"/>
</dbReference>
<evidence type="ECO:0000313" key="6">
    <source>
        <dbReference type="Proteomes" id="UP000324143"/>
    </source>
</evidence>
<gene>
    <name evidence="3" type="primary">rimP</name>
    <name evidence="5" type="ORF">FXF47_01170</name>
</gene>
<dbReference type="GO" id="GO:0006412">
    <property type="term" value="P:translation"/>
    <property type="evidence" value="ECO:0007669"/>
    <property type="project" value="TreeGrafter"/>
</dbReference>
<evidence type="ECO:0000256" key="2">
    <source>
        <dbReference type="ARBA" id="ARBA00022517"/>
    </source>
</evidence>
<dbReference type="PANTHER" id="PTHR33867">
    <property type="entry name" value="RIBOSOME MATURATION FACTOR RIMP"/>
    <property type="match status" value="1"/>
</dbReference>
<dbReference type="Proteomes" id="UP000324143">
    <property type="component" value="Unassembled WGS sequence"/>
</dbReference>
<name>A0A5D0ML63_9BACT</name>
<protein>
    <recommendedName>
        <fullName evidence="3">Ribosome maturation factor RimP</fullName>
    </recommendedName>
</protein>
<dbReference type="GO" id="GO:0000028">
    <property type="term" value="P:ribosomal small subunit assembly"/>
    <property type="evidence" value="ECO:0007669"/>
    <property type="project" value="TreeGrafter"/>
</dbReference>
<reference evidence="5" key="1">
    <citation type="submission" date="2019-08" db="EMBL/GenBank/DDBJ databases">
        <title>Genomic characterization of a novel candidate phylum (ARYD3) from a high temperature, high salinity tertiary oil reservoir in north central Oklahoma, USA.</title>
        <authorList>
            <person name="Youssef N.H."/>
            <person name="Yadav A."/>
            <person name="Elshahed M.S."/>
        </authorList>
    </citation>
    <scope>NUCLEOTIDE SEQUENCE [LARGE SCALE GENOMIC DNA]</scope>
    <source>
        <strain evidence="5">ARYD3</strain>
    </source>
</reference>
<comment type="function">
    <text evidence="3">Required for maturation of 30S ribosomal subunits.</text>
</comment>
<evidence type="ECO:0000259" key="4">
    <source>
        <dbReference type="Pfam" id="PF02576"/>
    </source>
</evidence>